<sequence>MALVAYENSDSSDYEEETNNYTAISSVNTKTEIKHDPTVSKPVTTIEDEQELQPEQNELSLFNFLPQPSKQKPAVIEEDDEFLHKKEITNAVKPKARITVPSLND</sequence>
<protein>
    <submittedName>
        <fullName evidence="2">Uncharacterized protein LOC111364284</fullName>
    </submittedName>
</protein>
<feature type="non-terminal residue" evidence="2">
    <location>
        <position position="105"/>
    </location>
</feature>
<evidence type="ECO:0000313" key="1">
    <source>
        <dbReference type="Proteomes" id="UP000301870"/>
    </source>
</evidence>
<keyword evidence="1" id="KW-1185">Reference proteome</keyword>
<gene>
    <name evidence="2" type="primary">LOC111364284</name>
</gene>
<name>A0A9J7EW09_SPOLT</name>
<dbReference type="OrthoDB" id="7483117at2759"/>
<dbReference type="RefSeq" id="XP_022836906.1">
    <property type="nucleotide sequence ID" value="XM_022981138.1"/>
</dbReference>
<dbReference type="AlphaFoldDB" id="A0A9J7EW09"/>
<proteinExistence type="predicted"/>
<reference evidence="2" key="1">
    <citation type="submission" date="2025-08" db="UniProtKB">
        <authorList>
            <consortium name="RefSeq"/>
        </authorList>
    </citation>
    <scope>IDENTIFICATION</scope>
    <source>
        <strain evidence="2">Ishihara</strain>
        <tissue evidence="2">Whole body</tissue>
    </source>
</reference>
<dbReference type="KEGG" id="sliu:111364284"/>
<dbReference type="Proteomes" id="UP000301870">
    <property type="component" value="Unplaced"/>
</dbReference>
<evidence type="ECO:0000313" key="2">
    <source>
        <dbReference type="RefSeq" id="XP_022836906.1"/>
    </source>
</evidence>
<dbReference type="GeneID" id="111364284"/>
<accession>A0A9J7EW09</accession>
<organism evidence="1 2">
    <name type="scientific">Spodoptera litura</name>
    <name type="common">Asian cotton leafworm</name>
    <dbReference type="NCBI Taxonomy" id="69820"/>
    <lineage>
        <taxon>Eukaryota</taxon>
        <taxon>Metazoa</taxon>
        <taxon>Ecdysozoa</taxon>
        <taxon>Arthropoda</taxon>
        <taxon>Hexapoda</taxon>
        <taxon>Insecta</taxon>
        <taxon>Pterygota</taxon>
        <taxon>Neoptera</taxon>
        <taxon>Endopterygota</taxon>
        <taxon>Lepidoptera</taxon>
        <taxon>Glossata</taxon>
        <taxon>Ditrysia</taxon>
        <taxon>Noctuoidea</taxon>
        <taxon>Noctuidae</taxon>
        <taxon>Amphipyrinae</taxon>
        <taxon>Spodoptera</taxon>
    </lineage>
</organism>